<protein>
    <recommendedName>
        <fullName evidence="5">PXPV repeat-containing protein</fullName>
    </recommendedName>
</protein>
<dbReference type="EMBL" id="FOCW01000001">
    <property type="protein sequence ID" value="SEN36161.1"/>
    <property type="molecule type" value="Genomic_DNA"/>
</dbReference>
<dbReference type="RefSeq" id="WP_143280550.1">
    <property type="nucleotide sequence ID" value="NZ_FOCW01000001.1"/>
</dbReference>
<feature type="chain" id="PRO_5011766236" description="PXPV repeat-containing protein" evidence="2">
    <location>
        <begin position="21"/>
        <end position="95"/>
    </location>
</feature>
<organism evidence="3 4">
    <name type="scientific">Brachymonas denitrificans DSM 15123</name>
    <dbReference type="NCBI Taxonomy" id="1121117"/>
    <lineage>
        <taxon>Bacteria</taxon>
        <taxon>Pseudomonadati</taxon>
        <taxon>Pseudomonadota</taxon>
        <taxon>Betaproteobacteria</taxon>
        <taxon>Burkholderiales</taxon>
        <taxon>Comamonadaceae</taxon>
        <taxon>Brachymonas</taxon>
    </lineage>
</organism>
<dbReference type="AlphaFoldDB" id="A0A1H8FWG2"/>
<keyword evidence="4" id="KW-1185">Reference proteome</keyword>
<reference evidence="3 4" key="1">
    <citation type="submission" date="2016-10" db="EMBL/GenBank/DDBJ databases">
        <authorList>
            <person name="de Groot N.N."/>
        </authorList>
    </citation>
    <scope>NUCLEOTIDE SEQUENCE [LARGE SCALE GENOMIC DNA]</scope>
    <source>
        <strain evidence="3 4">DSM 15123</strain>
    </source>
</reference>
<evidence type="ECO:0000256" key="1">
    <source>
        <dbReference type="SAM" id="MobiDB-lite"/>
    </source>
</evidence>
<gene>
    <name evidence="3" type="ORF">SAMN02745977_01216</name>
</gene>
<evidence type="ECO:0000313" key="4">
    <source>
        <dbReference type="Proteomes" id="UP000199531"/>
    </source>
</evidence>
<feature type="signal peptide" evidence="2">
    <location>
        <begin position="1"/>
        <end position="20"/>
    </location>
</feature>
<name>A0A1H8FWG2_9BURK</name>
<evidence type="ECO:0000256" key="2">
    <source>
        <dbReference type="SAM" id="SignalP"/>
    </source>
</evidence>
<sequence>MKKQIAILIATTAAAFGVSAATVHISPPSVSVGVPGVVVAAPGVVVNQPGVRGDNGLHLGQRKAHVNQGNHYGQYKNAGKGKRKGVGNKGRGKNW</sequence>
<accession>A0A1H8FWG2</accession>
<dbReference type="STRING" id="1121117.SAMN02745977_01216"/>
<dbReference type="Proteomes" id="UP000199531">
    <property type="component" value="Unassembled WGS sequence"/>
</dbReference>
<proteinExistence type="predicted"/>
<feature type="compositionally biased region" description="Basic residues" evidence="1">
    <location>
        <begin position="79"/>
        <end position="95"/>
    </location>
</feature>
<keyword evidence="2" id="KW-0732">Signal</keyword>
<evidence type="ECO:0008006" key="5">
    <source>
        <dbReference type="Google" id="ProtNLM"/>
    </source>
</evidence>
<feature type="region of interest" description="Disordered" evidence="1">
    <location>
        <begin position="69"/>
        <end position="95"/>
    </location>
</feature>
<evidence type="ECO:0000313" key="3">
    <source>
        <dbReference type="EMBL" id="SEN36161.1"/>
    </source>
</evidence>